<name>A0A0R2SD50_9GAMM</name>
<organism evidence="1 2">
    <name type="scientific">OM182 bacterium BACL3 MAG-120507-bin80</name>
    <dbReference type="NCBI Taxonomy" id="1655577"/>
    <lineage>
        <taxon>Bacteria</taxon>
        <taxon>Pseudomonadati</taxon>
        <taxon>Pseudomonadota</taxon>
        <taxon>Gammaproteobacteria</taxon>
        <taxon>OMG group</taxon>
        <taxon>OM182 clade</taxon>
    </lineage>
</organism>
<evidence type="ECO:0000313" key="1">
    <source>
        <dbReference type="EMBL" id="KRO72785.1"/>
    </source>
</evidence>
<comment type="caution">
    <text evidence="1">The sequence shown here is derived from an EMBL/GenBank/DDBJ whole genome shotgun (WGS) entry which is preliminary data.</text>
</comment>
<evidence type="ECO:0000313" key="2">
    <source>
        <dbReference type="Proteomes" id="UP000051934"/>
    </source>
</evidence>
<dbReference type="Pfam" id="PF14357">
    <property type="entry name" value="DUF4404"/>
    <property type="match status" value="1"/>
</dbReference>
<dbReference type="AlphaFoldDB" id="A0A0R2SD50"/>
<gene>
    <name evidence="1" type="ORF">ABR69_05435</name>
</gene>
<proteinExistence type="predicted"/>
<dbReference type="Proteomes" id="UP000051934">
    <property type="component" value="Unassembled WGS sequence"/>
</dbReference>
<dbReference type="EMBL" id="LIBB01000046">
    <property type="protein sequence ID" value="KRO72785.1"/>
    <property type="molecule type" value="Genomic_DNA"/>
</dbReference>
<sequence length="102" mass="11196">MNKEDFRQATRTQLDAIDSEINTHGAQRQLALQNAAFRRRVENYVGVGAAPQNSAADLPRSNAAKESLLEDAVALEALFAVEHPVAEKLLRELINSLSRLGI</sequence>
<accession>A0A0R2SD50</accession>
<reference evidence="1 2" key="1">
    <citation type="submission" date="2015-10" db="EMBL/GenBank/DDBJ databases">
        <title>Metagenome-Assembled Genomes uncover a global brackish microbiome.</title>
        <authorList>
            <person name="Hugerth L.W."/>
            <person name="Larsson J."/>
            <person name="Alneberg J."/>
            <person name="Lindh M.V."/>
            <person name="Legrand C."/>
            <person name="Pinhassi J."/>
            <person name="Andersson A.F."/>
        </authorList>
    </citation>
    <scope>NUCLEOTIDE SEQUENCE [LARGE SCALE GENOMIC DNA]</scope>
    <source>
        <strain evidence="1">BACL4 MAG-120507-bin80</strain>
    </source>
</reference>
<evidence type="ECO:0008006" key="3">
    <source>
        <dbReference type="Google" id="ProtNLM"/>
    </source>
</evidence>
<protein>
    <recommendedName>
        <fullName evidence="3">DUF4404 domain-containing protein</fullName>
    </recommendedName>
</protein>
<dbReference type="InterPro" id="IPR025516">
    <property type="entry name" value="DUF4404"/>
</dbReference>